<feature type="transmembrane region" description="Helical" evidence="10">
    <location>
        <begin position="591"/>
        <end position="615"/>
    </location>
</feature>
<feature type="region of interest" description="Disordered" evidence="9">
    <location>
        <begin position="535"/>
        <end position="557"/>
    </location>
</feature>
<evidence type="ECO:0000256" key="8">
    <source>
        <dbReference type="ARBA" id="ARBA00033993"/>
    </source>
</evidence>
<feature type="transmembrane region" description="Helical" evidence="10">
    <location>
        <begin position="774"/>
        <end position="804"/>
    </location>
</feature>
<comment type="similarity">
    <text evidence="2">Belongs to the urea transporter family.</text>
</comment>
<organism evidence="11 12">
    <name type="scientific">Anser brachyrhynchus</name>
    <name type="common">Pink-footed goose</name>
    <dbReference type="NCBI Taxonomy" id="132585"/>
    <lineage>
        <taxon>Eukaryota</taxon>
        <taxon>Metazoa</taxon>
        <taxon>Chordata</taxon>
        <taxon>Craniata</taxon>
        <taxon>Vertebrata</taxon>
        <taxon>Euteleostomi</taxon>
        <taxon>Archelosauria</taxon>
        <taxon>Archosauria</taxon>
        <taxon>Dinosauria</taxon>
        <taxon>Saurischia</taxon>
        <taxon>Theropoda</taxon>
        <taxon>Coelurosauria</taxon>
        <taxon>Aves</taxon>
        <taxon>Neognathae</taxon>
        <taxon>Galloanserae</taxon>
        <taxon>Anseriformes</taxon>
        <taxon>Anatidae</taxon>
        <taxon>Anserinae</taxon>
        <taxon>Anser</taxon>
    </lineage>
</organism>
<feature type="transmembrane region" description="Helical" evidence="10">
    <location>
        <begin position="647"/>
        <end position="666"/>
    </location>
</feature>
<keyword evidence="12" id="KW-1185">Reference proteome</keyword>
<reference evidence="11" key="1">
    <citation type="submission" date="2025-08" db="UniProtKB">
        <authorList>
            <consortium name="Ensembl"/>
        </authorList>
    </citation>
    <scope>IDENTIFICATION</scope>
</reference>
<dbReference type="GO" id="GO:0005886">
    <property type="term" value="C:plasma membrane"/>
    <property type="evidence" value="ECO:0007669"/>
    <property type="project" value="UniProtKB-SubCell"/>
</dbReference>
<keyword evidence="4 10" id="KW-0812">Transmembrane</keyword>
<keyword evidence="5 10" id="KW-1133">Transmembrane helix</keyword>
<evidence type="ECO:0000256" key="5">
    <source>
        <dbReference type="ARBA" id="ARBA00022989"/>
    </source>
</evidence>
<evidence type="ECO:0000256" key="10">
    <source>
        <dbReference type="SAM" id="Phobius"/>
    </source>
</evidence>
<dbReference type="GO" id="GO:0015204">
    <property type="term" value="F:urea transmembrane transporter activity"/>
    <property type="evidence" value="ECO:0007669"/>
    <property type="project" value="InterPro"/>
</dbReference>
<keyword evidence="6 10" id="KW-0472">Membrane</keyword>
<dbReference type="InterPro" id="IPR004937">
    <property type="entry name" value="Urea_transporter"/>
</dbReference>
<feature type="transmembrane region" description="Helical" evidence="10">
    <location>
        <begin position="402"/>
        <end position="421"/>
    </location>
</feature>
<dbReference type="Ensembl" id="ENSABRT00000004017.1">
    <property type="protein sequence ID" value="ENSABRP00000002779.1"/>
    <property type="gene ID" value="ENSABRG00000002636.1"/>
</dbReference>
<feature type="transmembrane region" description="Helical" evidence="10">
    <location>
        <begin position="160"/>
        <end position="179"/>
    </location>
</feature>
<feature type="transmembrane region" description="Helical" evidence="10">
    <location>
        <begin position="211"/>
        <end position="230"/>
    </location>
</feature>
<keyword evidence="3" id="KW-1003">Cell membrane</keyword>
<evidence type="ECO:0000313" key="12">
    <source>
        <dbReference type="Proteomes" id="UP000694426"/>
    </source>
</evidence>
<dbReference type="Proteomes" id="UP000694426">
    <property type="component" value="Unplaced"/>
</dbReference>
<dbReference type="PANTHER" id="PTHR10464">
    <property type="entry name" value="UREA TRANSPORTER"/>
    <property type="match status" value="1"/>
</dbReference>
<evidence type="ECO:0000313" key="11">
    <source>
        <dbReference type="Ensembl" id="ENSABRP00000002779.1"/>
    </source>
</evidence>
<comment type="subcellular location">
    <subcellularLocation>
        <location evidence="1">Cell membrane</location>
        <topology evidence="1">Multi-pass membrane protein</topology>
    </subcellularLocation>
</comment>
<feature type="transmembrane region" description="Helical" evidence="10">
    <location>
        <begin position="840"/>
        <end position="863"/>
    </location>
</feature>
<dbReference type="AlphaFoldDB" id="A0A8B9BDY6"/>
<feature type="transmembrane region" description="Helical" evidence="10">
    <location>
        <begin position="186"/>
        <end position="205"/>
    </location>
</feature>
<evidence type="ECO:0000256" key="4">
    <source>
        <dbReference type="ARBA" id="ARBA00022692"/>
    </source>
</evidence>
<gene>
    <name evidence="11" type="primary">SLC14A2</name>
</gene>
<reference evidence="11" key="2">
    <citation type="submission" date="2025-09" db="UniProtKB">
        <authorList>
            <consortium name="Ensembl"/>
        </authorList>
    </citation>
    <scope>IDENTIFICATION</scope>
</reference>
<sequence length="920" mass="100610">MGAPGSFPGPHPQEKTTTAGTRCARWQLPLLPALVQAGVLSMQHPIFEKRISPRGSNLQQKVAGMELREIVVAGSPGERNLYAEQKPRTQDLLGKNGKQIHRVFKYLTGEMKEYGEWMKNKPLMVQLVDWILRGTSQVMFVNNPLSGLFILVGLFIQKPWWMLTGCAGSVVSTLTALTLSQDRSAIAAGQHGYNGILVGLLVALYSDKGDYYWWLLPPVALTSMACPVLTSALGSIFSKWDLPVFTLPFNIAVTLYLAATGHYNLFFPTTLIKPVASVPNITWTAINVPLLLQSIPVGVGQVYGCENPWTGGIFLVALLISSPLICLHAAIGSAVGMFAALSIATPFNSIYLGLHNYNCALACIAIGGMFYALTWQTHLLALACALFCAYSGAAFTNALSVLGLPLCTWPFCFSALLFLLITSDNPALYKIPLCKVTYPEANRIYYLRMKRRHLAAVPPRGVVSGRHEVQGEHCHFMLPPSPYNREGLINQKSTVLGNIFQSHCKTSLPERLPHLKPLHTISLKIMDPNEPEDLSVDVKTENNRERKPRKQSPLSKGGKRICRAVGYITGDMKEFGAWLRDKPIVIQFIDWVLRGISQVMFVNNPLSGLIVVAGFLVQNPWWTLTGCLGTVVSTLTALILGQDRAAIAAGLHGYNGVLVGLLMAVFSAKGDYHWWLLLPVALMSMMCPVFTSALGSVFCKWDLPVFTLPFNLALTLYLAASGPYNLFFPTTIIQPATATPNITWTDAEMSMLLQSIPVGVGQVYGCDNPWTGGIFLLALFISSPLICLHAAIGSAVGMLAALSLATPFSKIYSGLWSYNSSLSCIAIGGMFYAFTWQTHLLAIACALFSAYLGATMTNMLSVFGLPSGTWSFCLSALTFLLITTNRSAIYKLPLSKVTYPEANRAYYLRVKKHQMSCCDV</sequence>
<dbReference type="PANTHER" id="PTHR10464:SF4">
    <property type="entry name" value="UREA TRANSPORTER"/>
    <property type="match status" value="1"/>
</dbReference>
<evidence type="ECO:0000256" key="9">
    <source>
        <dbReference type="SAM" id="MobiDB-lite"/>
    </source>
</evidence>
<feature type="compositionally biased region" description="Basic and acidic residues" evidence="9">
    <location>
        <begin position="536"/>
        <end position="545"/>
    </location>
</feature>
<protein>
    <submittedName>
        <fullName evidence="11">Solute carrier family 14 member 2</fullName>
    </submittedName>
</protein>
<evidence type="ECO:0000256" key="2">
    <source>
        <dbReference type="ARBA" id="ARBA00005914"/>
    </source>
</evidence>
<dbReference type="FunFam" id="1.10.3430.10:FF:000002">
    <property type="entry name" value="urea transporter 2"/>
    <property type="match status" value="2"/>
</dbReference>
<comment type="catalytic activity">
    <reaction evidence="8">
        <text>urea(in) = urea(out)</text>
        <dbReference type="Rhea" id="RHEA:32799"/>
        <dbReference type="ChEBI" id="CHEBI:16199"/>
    </reaction>
</comment>
<dbReference type="Pfam" id="PF03253">
    <property type="entry name" value="UT"/>
    <property type="match status" value="2"/>
</dbReference>
<proteinExistence type="inferred from homology"/>
<dbReference type="Gene3D" id="1.10.3430.10">
    <property type="entry name" value="Ammonium transporter AmtB like domains"/>
    <property type="match status" value="2"/>
</dbReference>
<feature type="transmembrane region" description="Helical" evidence="10">
    <location>
        <begin position="242"/>
        <end position="261"/>
    </location>
</feature>
<evidence type="ECO:0000256" key="6">
    <source>
        <dbReference type="ARBA" id="ARBA00023136"/>
    </source>
</evidence>
<feature type="transmembrane region" description="Helical" evidence="10">
    <location>
        <begin position="703"/>
        <end position="720"/>
    </location>
</feature>
<evidence type="ECO:0000256" key="1">
    <source>
        <dbReference type="ARBA" id="ARBA00004651"/>
    </source>
</evidence>
<dbReference type="InterPro" id="IPR029020">
    <property type="entry name" value="Ammonium/urea_transptr"/>
</dbReference>
<accession>A0A8B9BDY6</accession>
<feature type="transmembrane region" description="Helical" evidence="10">
    <location>
        <begin position="870"/>
        <end position="889"/>
    </location>
</feature>
<feature type="transmembrane region" description="Helical" evidence="10">
    <location>
        <begin position="315"/>
        <end position="344"/>
    </location>
</feature>
<feature type="transmembrane region" description="Helical" evidence="10">
    <location>
        <begin position="816"/>
        <end position="834"/>
    </location>
</feature>
<feature type="transmembrane region" description="Helical" evidence="10">
    <location>
        <begin position="281"/>
        <end position="303"/>
    </location>
</feature>
<feature type="region of interest" description="Disordered" evidence="9">
    <location>
        <begin position="1"/>
        <end position="20"/>
    </location>
</feature>
<keyword evidence="7" id="KW-0325">Glycoprotein</keyword>
<evidence type="ECO:0000256" key="7">
    <source>
        <dbReference type="ARBA" id="ARBA00023180"/>
    </source>
</evidence>
<feature type="transmembrane region" description="Helical" evidence="10">
    <location>
        <begin position="672"/>
        <end position="691"/>
    </location>
</feature>
<dbReference type="GeneTree" id="ENSGT00390000018729"/>
<name>A0A8B9BDY6_9AVES</name>
<feature type="transmembrane region" description="Helical" evidence="10">
    <location>
        <begin position="350"/>
        <end position="372"/>
    </location>
</feature>
<evidence type="ECO:0000256" key="3">
    <source>
        <dbReference type="ARBA" id="ARBA00022475"/>
    </source>
</evidence>